<dbReference type="PROSITE" id="PS50994">
    <property type="entry name" value="INTEGRASE"/>
    <property type="match status" value="1"/>
</dbReference>
<sequence length="307" mass="35097">MKFAFIRDLDEEERRKPRKARIPVSLMCDVLDVSRSGWYAWLKRDRSDREKDDAELTEVIKKIHEDHKGRLGIDRLVAELAKQGRRHSPRRVRRLARGAGLTCVHPRPYRATTIQDDTNSDGLVDLVGRDFVPEGPNQLWFTDITYIRTWGGWAYLAAVIDGYSRKIVGWSVDNHMRTTLVTNALRMAIERQRPGIGDVIIHSDRGCQYTSIDFRTLALANGIIPSVGNTGICYDNAMAESFNATIKKELIHLHTWPTLRAVRHAVFEYIEVYYNRQRPHSNIGNATPCEMDHNSLESIDDELAATA</sequence>
<dbReference type="Pfam" id="PF13276">
    <property type="entry name" value="HTH_21"/>
    <property type="match status" value="1"/>
</dbReference>
<dbReference type="Gene3D" id="3.30.420.10">
    <property type="entry name" value="Ribonuclease H-like superfamily/Ribonuclease H"/>
    <property type="match status" value="1"/>
</dbReference>
<dbReference type="NCBIfam" id="NF033516">
    <property type="entry name" value="transpos_IS3"/>
    <property type="match status" value="1"/>
</dbReference>
<dbReference type="Pfam" id="PF00665">
    <property type="entry name" value="rve"/>
    <property type="match status" value="1"/>
</dbReference>
<dbReference type="RefSeq" id="WP_249762864.1">
    <property type="nucleotide sequence ID" value="NZ_CP097320.1"/>
</dbReference>
<proteinExistence type="predicted"/>
<dbReference type="EMBL" id="CP097320">
    <property type="protein sequence ID" value="UQX09959.1"/>
    <property type="molecule type" value="Genomic_DNA"/>
</dbReference>
<dbReference type="PANTHER" id="PTHR46889:SF4">
    <property type="entry name" value="TRANSPOSASE INSO FOR INSERTION SEQUENCE ELEMENT IS911B-RELATED"/>
    <property type="match status" value="1"/>
</dbReference>
<keyword evidence="5" id="KW-1185">Reference proteome</keyword>
<dbReference type="InterPro" id="IPR025948">
    <property type="entry name" value="HTH-like_dom"/>
</dbReference>
<gene>
    <name evidence="4" type="ORF">M5I08_01785</name>
    <name evidence="3" type="ORF">M5I08_17220</name>
</gene>
<dbReference type="PANTHER" id="PTHR46889">
    <property type="entry name" value="TRANSPOSASE INSF FOR INSERTION SEQUENCE IS3B-RELATED"/>
    <property type="match status" value="1"/>
</dbReference>
<protein>
    <submittedName>
        <fullName evidence="4">IS3 family transposase</fullName>
    </submittedName>
</protein>
<accession>A0ABY4QLC8</accession>
<comment type="function">
    <text evidence="1">Involved in the transposition of the insertion sequence.</text>
</comment>
<dbReference type="InterPro" id="IPR036397">
    <property type="entry name" value="RNaseH_sf"/>
</dbReference>
<reference evidence="4" key="1">
    <citation type="submission" date="2022-05" db="EMBL/GenBank/DDBJ databases">
        <title>A methanotrophic Mycobacterium dominates a cave microbial ecosystem.</title>
        <authorList>
            <person name="Van Spanning R.J.M."/>
            <person name="Guan Q."/>
            <person name="Melkonian C."/>
            <person name="Gallant J."/>
            <person name="Polerecky L."/>
            <person name="Flot J.-F."/>
            <person name="Brandt B.W."/>
            <person name="Braster M."/>
            <person name="Iturbe Espinoza P."/>
            <person name="Aerts J."/>
            <person name="Meima-Franke M."/>
            <person name="Piersma S.R."/>
            <person name="Bunduc C."/>
            <person name="Ummels R."/>
            <person name="Pain A."/>
            <person name="Fleming E.J."/>
            <person name="van der Wel N."/>
            <person name="Gherman V.D."/>
            <person name="Sarbu S.M."/>
            <person name="Bodelier P.L.E."/>
            <person name="Bitter W."/>
        </authorList>
    </citation>
    <scope>NUCLEOTIDE SEQUENCE</scope>
    <source>
        <strain evidence="4">Sulfur Cave</strain>
    </source>
</reference>
<dbReference type="InterPro" id="IPR048020">
    <property type="entry name" value="Transpos_IS3"/>
</dbReference>
<dbReference type="InterPro" id="IPR012337">
    <property type="entry name" value="RNaseH-like_sf"/>
</dbReference>
<dbReference type="InterPro" id="IPR050900">
    <property type="entry name" value="Transposase_IS3/IS150/IS904"/>
</dbReference>
<evidence type="ECO:0000313" key="4">
    <source>
        <dbReference type="EMBL" id="UQX11297.1"/>
    </source>
</evidence>
<evidence type="ECO:0000313" key="3">
    <source>
        <dbReference type="EMBL" id="UQX09959.1"/>
    </source>
</evidence>
<dbReference type="SUPFAM" id="SSF53098">
    <property type="entry name" value="Ribonuclease H-like"/>
    <property type="match status" value="1"/>
</dbReference>
<dbReference type="Proteomes" id="UP001056610">
    <property type="component" value="Chromosome"/>
</dbReference>
<name>A0ABY4QLC8_9MYCO</name>
<organism evidence="4 5">
    <name type="scientific">Candidatus Mycobacterium methanotrophicum</name>
    <dbReference type="NCBI Taxonomy" id="2943498"/>
    <lineage>
        <taxon>Bacteria</taxon>
        <taxon>Bacillati</taxon>
        <taxon>Actinomycetota</taxon>
        <taxon>Actinomycetes</taxon>
        <taxon>Mycobacteriales</taxon>
        <taxon>Mycobacteriaceae</taxon>
        <taxon>Mycobacterium</taxon>
    </lineage>
</organism>
<dbReference type="Pfam" id="PF13333">
    <property type="entry name" value="rve_2"/>
    <property type="match status" value="1"/>
</dbReference>
<feature type="domain" description="Integrase catalytic" evidence="2">
    <location>
        <begin position="132"/>
        <end position="296"/>
    </location>
</feature>
<evidence type="ECO:0000256" key="1">
    <source>
        <dbReference type="ARBA" id="ARBA00002286"/>
    </source>
</evidence>
<evidence type="ECO:0000259" key="2">
    <source>
        <dbReference type="PROSITE" id="PS50994"/>
    </source>
</evidence>
<evidence type="ECO:0000313" key="5">
    <source>
        <dbReference type="Proteomes" id="UP001056610"/>
    </source>
</evidence>
<dbReference type="EMBL" id="CP097320">
    <property type="protein sequence ID" value="UQX11297.1"/>
    <property type="molecule type" value="Genomic_DNA"/>
</dbReference>
<dbReference type="InterPro" id="IPR001584">
    <property type="entry name" value="Integrase_cat-core"/>
</dbReference>